<evidence type="ECO:0000256" key="2">
    <source>
        <dbReference type="ARBA" id="ARBA00022475"/>
    </source>
</evidence>
<evidence type="ECO:0000256" key="3">
    <source>
        <dbReference type="ARBA" id="ARBA00022692"/>
    </source>
</evidence>
<name>X1GG46_9ZZZZ</name>
<feature type="transmembrane region" description="Helical" evidence="6">
    <location>
        <begin position="161"/>
        <end position="179"/>
    </location>
</feature>
<dbReference type="EMBL" id="BARU01007304">
    <property type="protein sequence ID" value="GAH43800.1"/>
    <property type="molecule type" value="Genomic_DNA"/>
</dbReference>
<reference evidence="7" key="1">
    <citation type="journal article" date="2014" name="Front. Microbiol.">
        <title>High frequency of phylogenetically diverse reductive dehalogenase-homologous genes in deep subseafloor sedimentary metagenomes.</title>
        <authorList>
            <person name="Kawai M."/>
            <person name="Futagami T."/>
            <person name="Toyoda A."/>
            <person name="Takaki Y."/>
            <person name="Nishi S."/>
            <person name="Hori S."/>
            <person name="Arai W."/>
            <person name="Tsubouchi T."/>
            <person name="Morono Y."/>
            <person name="Uchiyama I."/>
            <person name="Ito T."/>
            <person name="Fujiyama A."/>
            <person name="Inagaki F."/>
            <person name="Takami H."/>
        </authorList>
    </citation>
    <scope>NUCLEOTIDE SEQUENCE</scope>
    <source>
        <strain evidence="7">Expedition CK06-06</strain>
    </source>
</reference>
<sequence>MIDIFSITALVAILFLIPVLIKNVYWVSVLALAGINILLASSLRTIKLLDHISLGHVGFTLIGAYGSALLVMKVGLPFWAALVIAGLMAGVLALALGYPFLKVKGMYFAILTLLTAETLRLVAYHWKSLTGGPYGLTRIPPPNPLTIPGVGTISFDAVHSYYYIILVVVLLSLLVIYKLEHSHLSFKWQAIRDADNLAQSVGINVAWYKMVNFAIACFFAGIAG</sequence>
<feature type="non-terminal residue" evidence="7">
    <location>
        <position position="224"/>
    </location>
</feature>
<protein>
    <recommendedName>
        <fullName evidence="8">Branched-chain amino acid ABC transporter permease</fullName>
    </recommendedName>
</protein>
<dbReference type="InterPro" id="IPR001851">
    <property type="entry name" value="ABC_transp_permease"/>
</dbReference>
<dbReference type="Pfam" id="PF02653">
    <property type="entry name" value="BPD_transp_2"/>
    <property type="match status" value="1"/>
</dbReference>
<dbReference type="CDD" id="cd06581">
    <property type="entry name" value="TM_PBP1_LivM_like"/>
    <property type="match status" value="1"/>
</dbReference>
<feature type="transmembrane region" description="Helical" evidence="6">
    <location>
        <begin position="78"/>
        <end position="98"/>
    </location>
</feature>
<evidence type="ECO:0000256" key="4">
    <source>
        <dbReference type="ARBA" id="ARBA00022989"/>
    </source>
</evidence>
<evidence type="ECO:0000313" key="7">
    <source>
        <dbReference type="EMBL" id="GAH43800.1"/>
    </source>
</evidence>
<proteinExistence type="predicted"/>
<organism evidence="7">
    <name type="scientific">marine sediment metagenome</name>
    <dbReference type="NCBI Taxonomy" id="412755"/>
    <lineage>
        <taxon>unclassified sequences</taxon>
        <taxon>metagenomes</taxon>
        <taxon>ecological metagenomes</taxon>
    </lineage>
</organism>
<dbReference type="GO" id="GO:0015658">
    <property type="term" value="F:branched-chain amino acid transmembrane transporter activity"/>
    <property type="evidence" value="ECO:0007669"/>
    <property type="project" value="InterPro"/>
</dbReference>
<dbReference type="PANTHER" id="PTHR30482">
    <property type="entry name" value="HIGH-AFFINITY BRANCHED-CHAIN AMINO ACID TRANSPORT SYSTEM PERMEASE"/>
    <property type="match status" value="1"/>
</dbReference>
<evidence type="ECO:0000256" key="6">
    <source>
        <dbReference type="SAM" id="Phobius"/>
    </source>
</evidence>
<keyword evidence="4 6" id="KW-1133">Transmembrane helix</keyword>
<comment type="subcellular location">
    <subcellularLocation>
        <location evidence="1">Cell membrane</location>
        <topology evidence="1">Multi-pass membrane protein</topology>
    </subcellularLocation>
</comment>
<gene>
    <name evidence="7" type="ORF">S03H2_14393</name>
</gene>
<keyword evidence="5 6" id="KW-0472">Membrane</keyword>
<comment type="caution">
    <text evidence="7">The sequence shown here is derived from an EMBL/GenBank/DDBJ whole genome shotgun (WGS) entry which is preliminary data.</text>
</comment>
<evidence type="ECO:0000256" key="5">
    <source>
        <dbReference type="ARBA" id="ARBA00023136"/>
    </source>
</evidence>
<evidence type="ECO:0008006" key="8">
    <source>
        <dbReference type="Google" id="ProtNLM"/>
    </source>
</evidence>
<dbReference type="InterPro" id="IPR043428">
    <property type="entry name" value="LivM-like"/>
</dbReference>
<feature type="transmembrane region" description="Helical" evidence="6">
    <location>
        <begin position="51"/>
        <end position="72"/>
    </location>
</feature>
<feature type="transmembrane region" description="Helical" evidence="6">
    <location>
        <begin position="6"/>
        <end position="39"/>
    </location>
</feature>
<evidence type="ECO:0000256" key="1">
    <source>
        <dbReference type="ARBA" id="ARBA00004651"/>
    </source>
</evidence>
<dbReference type="PANTHER" id="PTHR30482:SF10">
    <property type="entry name" value="HIGH-AFFINITY BRANCHED-CHAIN AMINO ACID TRANSPORT PROTEIN BRAE"/>
    <property type="match status" value="1"/>
</dbReference>
<keyword evidence="3 6" id="KW-0812">Transmembrane</keyword>
<keyword evidence="2" id="KW-1003">Cell membrane</keyword>
<accession>X1GG46</accession>
<dbReference type="GO" id="GO:0005886">
    <property type="term" value="C:plasma membrane"/>
    <property type="evidence" value="ECO:0007669"/>
    <property type="project" value="UniProtKB-SubCell"/>
</dbReference>
<dbReference type="AlphaFoldDB" id="X1GG46"/>
<feature type="transmembrane region" description="Helical" evidence="6">
    <location>
        <begin position="105"/>
        <end position="126"/>
    </location>
</feature>